<dbReference type="PATRIC" id="fig|859350.6.peg.1217"/>
<protein>
    <recommendedName>
        <fullName evidence="1">DUF6884 domain-containing protein</fullName>
    </recommendedName>
</protein>
<organism evidence="2 3">
    <name type="scientific">Candidatus Nitrosopumilus salarius BD31</name>
    <dbReference type="NCBI Taxonomy" id="859350"/>
    <lineage>
        <taxon>Archaea</taxon>
        <taxon>Nitrososphaerota</taxon>
        <taxon>Nitrososphaeria</taxon>
        <taxon>Nitrosopumilales</taxon>
        <taxon>Nitrosopumilaceae</taxon>
        <taxon>Nitrosopumilus</taxon>
    </lineage>
</organism>
<dbReference type="InterPro" id="IPR049251">
    <property type="entry name" value="DUF6884"/>
</dbReference>
<evidence type="ECO:0000313" key="2">
    <source>
        <dbReference type="EMBL" id="EIJ65735.1"/>
    </source>
</evidence>
<evidence type="ECO:0000313" key="3">
    <source>
        <dbReference type="Proteomes" id="UP000003423"/>
    </source>
</evidence>
<dbReference type="EMBL" id="AEXL02000098">
    <property type="protein sequence ID" value="EIJ65735.1"/>
    <property type="molecule type" value="Genomic_DNA"/>
</dbReference>
<dbReference type="Proteomes" id="UP000003423">
    <property type="component" value="Unassembled WGS sequence"/>
</dbReference>
<comment type="caution">
    <text evidence="2">The sequence shown here is derived from an EMBL/GenBank/DDBJ whole genome shotgun (WGS) entry which is preliminary data.</text>
</comment>
<gene>
    <name evidence="2" type="ORF">BD31_I0838</name>
</gene>
<name>I3D1Z2_9ARCH</name>
<reference evidence="2 3" key="1">
    <citation type="journal article" date="2012" name="J. Bacteriol.">
        <title>Genome sequence of "Candidatus Nitrosopumilus salaria" BD31, an ammonia-oxidizing archaeon from the San Francisco Bay estuary.</title>
        <authorList>
            <person name="Mosier A.C."/>
            <person name="Allen E.E."/>
            <person name="Kim M."/>
            <person name="Ferriera S."/>
            <person name="Francis C.A."/>
        </authorList>
    </citation>
    <scope>NUCLEOTIDE SEQUENCE [LARGE SCALE GENOMIC DNA]</scope>
    <source>
        <strain evidence="2 3">BD31</strain>
    </source>
</reference>
<accession>I3D1Z2</accession>
<dbReference type="Pfam" id="PF21818">
    <property type="entry name" value="DUF6884"/>
    <property type="match status" value="1"/>
</dbReference>
<keyword evidence="3" id="KW-1185">Reference proteome</keyword>
<dbReference type="AlphaFoldDB" id="I3D1Z2"/>
<proteinExistence type="predicted"/>
<sequence>MGYKNIAIGGLLAKKENTARFVTVRNESFLEKVTAEIRSKYPKDWLFLLGCFHSKRYALLKKYKIFGADFKGWIFNYKNPAEKRGRLIKHLEKIEEENFVKPLKTILSKNKFHNLDTDDAHEEFLELLKYKKKISKRLKNKEYDEKLNQLLQLEKNSEDELRAERFEEVNRFLHKKIYSLMKPKKLLVVSCSQRKKIEMNRMPAVEMYDGPMFRMIRKHKPFNYNGVDLLIVSAKYGLIRPTQQITNYDKRLSSDQIPTLQKKTLIKLEKFTKNENYNEVMLSMGKDYLCLFDGIDNVLPKKCVVKTTKGKIGQKLHSTKIWLSKK</sequence>
<evidence type="ECO:0000259" key="1">
    <source>
        <dbReference type="Pfam" id="PF21818"/>
    </source>
</evidence>
<feature type="domain" description="DUF6884" evidence="1">
    <location>
        <begin position="187"/>
        <end position="317"/>
    </location>
</feature>